<keyword evidence="11" id="KW-0472">Membrane</keyword>
<feature type="binding site" evidence="9">
    <location>
        <position position="42"/>
    </location>
    <ligand>
        <name>ATP</name>
        <dbReference type="ChEBI" id="CHEBI:30616"/>
    </ligand>
</feature>
<evidence type="ECO:0000256" key="5">
    <source>
        <dbReference type="ARBA" id="ARBA00022777"/>
    </source>
</evidence>
<evidence type="ECO:0000256" key="1">
    <source>
        <dbReference type="ARBA" id="ARBA00012513"/>
    </source>
</evidence>
<dbReference type="InterPro" id="IPR005543">
    <property type="entry name" value="PASTA_dom"/>
</dbReference>
<evidence type="ECO:0000313" key="14">
    <source>
        <dbReference type="EMBL" id="HIT95397.1"/>
    </source>
</evidence>
<dbReference type="EMBL" id="DVLW01000259">
    <property type="protein sequence ID" value="HIT95397.1"/>
    <property type="molecule type" value="Genomic_DNA"/>
</dbReference>
<dbReference type="InterPro" id="IPR008271">
    <property type="entry name" value="Ser/Thr_kinase_AS"/>
</dbReference>
<dbReference type="FunFam" id="1.10.510.10:FF:000021">
    <property type="entry name" value="Serine/threonine protein kinase"/>
    <property type="match status" value="1"/>
</dbReference>
<evidence type="ECO:0000259" key="12">
    <source>
        <dbReference type="PROSITE" id="PS50011"/>
    </source>
</evidence>
<evidence type="ECO:0000256" key="8">
    <source>
        <dbReference type="ARBA" id="ARBA00048679"/>
    </source>
</evidence>
<sequence>MEYIGKTLGERYQLQKLIGSGGMANVFEAVDLQEEGRIVAVKLLKQEFLTNEEFVRRFRNESRVIAVLDHPNIVKIYDVNFTGEDQYIVMEYIDGVTLNQYIHHQGRLRWKDSVHFLEQILRALQHAHDHGVVHRDIKSQNIMLQRDGSIKVMDFGIARFAREDIRSGQNKAIGSVHYISPEQACGEESDAKSDIYSLGVLLYEMLSGSVPFDGASPEEVAMKHIHEKPVPLRQLNPEVPIGLCEICDKAMQKDKNLRYRSAKEMLAAVDAFKANPAIRFHYQYTRAVEPSALERRPSGERRPAPDNRQIRQQNDPDEEEIIVIKKSPSILILTGIAAACCLTVILVMLGFFYWGRDEKVAEIVMPNLVGMSYDEVKNSEEYGQFDFVIEERAMTDQYGAGIIYYQNVQAGTTV</sequence>
<dbReference type="Gene3D" id="3.30.200.20">
    <property type="entry name" value="Phosphorylase Kinase, domain 1"/>
    <property type="match status" value="1"/>
</dbReference>
<dbReference type="GO" id="GO:0004674">
    <property type="term" value="F:protein serine/threonine kinase activity"/>
    <property type="evidence" value="ECO:0007669"/>
    <property type="project" value="UniProtKB-KW"/>
</dbReference>
<keyword evidence="11" id="KW-0812">Transmembrane</keyword>
<comment type="catalytic activity">
    <reaction evidence="7">
        <text>L-threonyl-[protein] + ATP = O-phospho-L-threonyl-[protein] + ADP + H(+)</text>
        <dbReference type="Rhea" id="RHEA:46608"/>
        <dbReference type="Rhea" id="RHEA-COMP:11060"/>
        <dbReference type="Rhea" id="RHEA-COMP:11605"/>
        <dbReference type="ChEBI" id="CHEBI:15378"/>
        <dbReference type="ChEBI" id="CHEBI:30013"/>
        <dbReference type="ChEBI" id="CHEBI:30616"/>
        <dbReference type="ChEBI" id="CHEBI:61977"/>
        <dbReference type="ChEBI" id="CHEBI:456216"/>
        <dbReference type="EC" id="2.7.11.1"/>
    </reaction>
</comment>
<evidence type="ECO:0000313" key="15">
    <source>
        <dbReference type="Proteomes" id="UP000824160"/>
    </source>
</evidence>
<dbReference type="PANTHER" id="PTHR43289">
    <property type="entry name" value="MITOGEN-ACTIVATED PROTEIN KINASE KINASE KINASE 20-RELATED"/>
    <property type="match status" value="1"/>
</dbReference>
<dbReference type="Proteomes" id="UP000824160">
    <property type="component" value="Unassembled WGS sequence"/>
</dbReference>
<evidence type="ECO:0000256" key="2">
    <source>
        <dbReference type="ARBA" id="ARBA00022527"/>
    </source>
</evidence>
<proteinExistence type="predicted"/>
<keyword evidence="2" id="KW-0723">Serine/threonine-protein kinase</keyword>
<dbReference type="GO" id="GO:0005524">
    <property type="term" value="F:ATP binding"/>
    <property type="evidence" value="ECO:0007669"/>
    <property type="project" value="UniProtKB-UniRule"/>
</dbReference>
<evidence type="ECO:0000259" key="13">
    <source>
        <dbReference type="PROSITE" id="PS51178"/>
    </source>
</evidence>
<comment type="catalytic activity">
    <reaction evidence="8">
        <text>L-seryl-[protein] + ATP = O-phospho-L-seryl-[protein] + ADP + H(+)</text>
        <dbReference type="Rhea" id="RHEA:17989"/>
        <dbReference type="Rhea" id="RHEA-COMP:9863"/>
        <dbReference type="Rhea" id="RHEA-COMP:11604"/>
        <dbReference type="ChEBI" id="CHEBI:15378"/>
        <dbReference type="ChEBI" id="CHEBI:29999"/>
        <dbReference type="ChEBI" id="CHEBI:30616"/>
        <dbReference type="ChEBI" id="CHEBI:83421"/>
        <dbReference type="ChEBI" id="CHEBI:456216"/>
        <dbReference type="EC" id="2.7.11.1"/>
    </reaction>
</comment>
<dbReference type="EC" id="2.7.11.1" evidence="1"/>
<feature type="domain" description="PASTA" evidence="13">
    <location>
        <begin position="359"/>
        <end position="414"/>
    </location>
</feature>
<dbReference type="SMART" id="SM00220">
    <property type="entry name" value="S_TKc"/>
    <property type="match status" value="1"/>
</dbReference>
<dbReference type="Pfam" id="PF03793">
    <property type="entry name" value="PASTA"/>
    <property type="match status" value="1"/>
</dbReference>
<evidence type="ECO:0000256" key="10">
    <source>
        <dbReference type="SAM" id="MobiDB-lite"/>
    </source>
</evidence>
<feature type="non-terminal residue" evidence="14">
    <location>
        <position position="414"/>
    </location>
</feature>
<dbReference type="InterPro" id="IPR017441">
    <property type="entry name" value="Protein_kinase_ATP_BS"/>
</dbReference>
<reference evidence="14" key="2">
    <citation type="journal article" date="2021" name="PeerJ">
        <title>Extensive microbial diversity within the chicken gut microbiome revealed by metagenomics and culture.</title>
        <authorList>
            <person name="Gilroy R."/>
            <person name="Ravi A."/>
            <person name="Getino M."/>
            <person name="Pursley I."/>
            <person name="Horton D.L."/>
            <person name="Alikhan N.F."/>
            <person name="Baker D."/>
            <person name="Gharbi K."/>
            <person name="Hall N."/>
            <person name="Watson M."/>
            <person name="Adriaenssens E.M."/>
            <person name="Foster-Nyarko E."/>
            <person name="Jarju S."/>
            <person name="Secka A."/>
            <person name="Antonio M."/>
            <person name="Oren A."/>
            <person name="Chaudhuri R.R."/>
            <person name="La Ragione R."/>
            <person name="Hildebrand F."/>
            <person name="Pallen M.J."/>
        </authorList>
    </citation>
    <scope>NUCLEOTIDE SEQUENCE</scope>
    <source>
        <strain evidence="14">ChiBcec7-5410</strain>
    </source>
</reference>
<feature type="region of interest" description="Disordered" evidence="10">
    <location>
        <begin position="291"/>
        <end position="315"/>
    </location>
</feature>
<feature type="domain" description="Protein kinase" evidence="12">
    <location>
        <begin position="12"/>
        <end position="278"/>
    </location>
</feature>
<dbReference type="PROSITE" id="PS50011">
    <property type="entry name" value="PROTEIN_KINASE_DOM"/>
    <property type="match status" value="1"/>
</dbReference>
<evidence type="ECO:0000256" key="7">
    <source>
        <dbReference type="ARBA" id="ARBA00047899"/>
    </source>
</evidence>
<feature type="compositionally biased region" description="Basic and acidic residues" evidence="10">
    <location>
        <begin position="292"/>
        <end position="309"/>
    </location>
</feature>
<evidence type="ECO:0000256" key="6">
    <source>
        <dbReference type="ARBA" id="ARBA00022840"/>
    </source>
</evidence>
<dbReference type="Gene3D" id="3.30.10.20">
    <property type="match status" value="1"/>
</dbReference>
<protein>
    <recommendedName>
        <fullName evidence="1">non-specific serine/threonine protein kinase</fullName>
        <ecNumber evidence="1">2.7.11.1</ecNumber>
    </recommendedName>
</protein>
<feature type="transmembrane region" description="Helical" evidence="11">
    <location>
        <begin position="330"/>
        <end position="355"/>
    </location>
</feature>
<dbReference type="PANTHER" id="PTHR43289:SF34">
    <property type="entry name" value="SERINE_THREONINE-PROTEIN KINASE YBDM-RELATED"/>
    <property type="match status" value="1"/>
</dbReference>
<evidence type="ECO:0000256" key="11">
    <source>
        <dbReference type="SAM" id="Phobius"/>
    </source>
</evidence>
<dbReference type="Pfam" id="PF00069">
    <property type="entry name" value="Pkinase"/>
    <property type="match status" value="1"/>
</dbReference>
<keyword evidence="5 14" id="KW-0418">Kinase</keyword>
<gene>
    <name evidence="14" type="ORF">IAC43_09440</name>
</gene>
<evidence type="ECO:0000256" key="9">
    <source>
        <dbReference type="PROSITE-ProRule" id="PRU10141"/>
    </source>
</evidence>
<accession>A0A9D1KTN3</accession>
<dbReference type="InterPro" id="IPR000719">
    <property type="entry name" value="Prot_kinase_dom"/>
</dbReference>
<dbReference type="AlphaFoldDB" id="A0A9D1KTN3"/>
<dbReference type="PROSITE" id="PS00108">
    <property type="entry name" value="PROTEIN_KINASE_ST"/>
    <property type="match status" value="1"/>
</dbReference>
<keyword evidence="4 9" id="KW-0547">Nucleotide-binding</keyword>
<dbReference type="InterPro" id="IPR011009">
    <property type="entry name" value="Kinase-like_dom_sf"/>
</dbReference>
<evidence type="ECO:0000256" key="4">
    <source>
        <dbReference type="ARBA" id="ARBA00022741"/>
    </source>
</evidence>
<dbReference type="SUPFAM" id="SSF56112">
    <property type="entry name" value="Protein kinase-like (PK-like)"/>
    <property type="match status" value="1"/>
</dbReference>
<dbReference type="CDD" id="cd14014">
    <property type="entry name" value="STKc_PknB_like"/>
    <property type="match status" value="1"/>
</dbReference>
<organism evidence="14 15">
    <name type="scientific">Candidatus Faecivivens stercoripullorum</name>
    <dbReference type="NCBI Taxonomy" id="2840805"/>
    <lineage>
        <taxon>Bacteria</taxon>
        <taxon>Bacillati</taxon>
        <taxon>Bacillota</taxon>
        <taxon>Clostridia</taxon>
        <taxon>Eubacteriales</taxon>
        <taxon>Oscillospiraceae</taxon>
        <taxon>Oscillospiraceae incertae sedis</taxon>
        <taxon>Candidatus Faecivivens</taxon>
    </lineage>
</organism>
<dbReference type="PROSITE" id="PS51178">
    <property type="entry name" value="PASTA"/>
    <property type="match status" value="1"/>
</dbReference>
<dbReference type="CDD" id="cd06577">
    <property type="entry name" value="PASTA_pknB"/>
    <property type="match status" value="1"/>
</dbReference>
<evidence type="ECO:0000256" key="3">
    <source>
        <dbReference type="ARBA" id="ARBA00022679"/>
    </source>
</evidence>
<reference evidence="14" key="1">
    <citation type="submission" date="2020-10" db="EMBL/GenBank/DDBJ databases">
        <authorList>
            <person name="Gilroy R."/>
        </authorList>
    </citation>
    <scope>NUCLEOTIDE SEQUENCE</scope>
    <source>
        <strain evidence="14">ChiBcec7-5410</strain>
    </source>
</reference>
<name>A0A9D1KTN3_9FIRM</name>
<dbReference type="Gene3D" id="1.10.510.10">
    <property type="entry name" value="Transferase(Phosphotransferase) domain 1"/>
    <property type="match status" value="1"/>
</dbReference>
<keyword evidence="11" id="KW-1133">Transmembrane helix</keyword>
<comment type="caution">
    <text evidence="14">The sequence shown here is derived from an EMBL/GenBank/DDBJ whole genome shotgun (WGS) entry which is preliminary data.</text>
</comment>
<dbReference type="PROSITE" id="PS00107">
    <property type="entry name" value="PROTEIN_KINASE_ATP"/>
    <property type="match status" value="1"/>
</dbReference>
<keyword evidence="6 9" id="KW-0067">ATP-binding</keyword>
<keyword evidence="3" id="KW-0808">Transferase</keyword>